<dbReference type="SUPFAM" id="SSF56327">
    <property type="entry name" value="LDH C-terminal domain-like"/>
    <property type="match status" value="1"/>
</dbReference>
<evidence type="ECO:0000256" key="2">
    <source>
        <dbReference type="ARBA" id="ARBA00022532"/>
    </source>
</evidence>
<dbReference type="Pfam" id="PF02866">
    <property type="entry name" value="Ldh_1_C"/>
    <property type="match status" value="1"/>
</dbReference>
<dbReference type="EMBL" id="CP001827">
    <property type="protein sequence ID" value="ACZ61549.1"/>
    <property type="molecule type" value="Genomic_DNA"/>
</dbReference>
<keyword evidence="2 6" id="KW-0816">Tricarboxylic acid cycle</keyword>
<dbReference type="InterPro" id="IPR022383">
    <property type="entry name" value="Lactate/malate_DH_C"/>
</dbReference>
<dbReference type="InterPro" id="IPR011275">
    <property type="entry name" value="Malate_DH_type3"/>
</dbReference>
<evidence type="ECO:0000313" key="12">
    <source>
        <dbReference type="EMBL" id="ACZ61549.1"/>
    </source>
</evidence>
<dbReference type="AlphaFoldDB" id="D2BGU9"/>
<dbReference type="PIRSF" id="PIRSF000102">
    <property type="entry name" value="Lac_mal_DH"/>
    <property type="match status" value="1"/>
</dbReference>
<feature type="binding site" evidence="6 9">
    <location>
        <begin position="117"/>
        <end position="119"/>
    </location>
    <ligand>
        <name>NAD(+)</name>
        <dbReference type="ChEBI" id="CHEBI:57540"/>
    </ligand>
</feature>
<feature type="binding site" evidence="6 9">
    <location>
        <begin position="8"/>
        <end position="13"/>
    </location>
    <ligand>
        <name>NAD(+)</name>
        <dbReference type="ChEBI" id="CHEBI:57540"/>
    </ligand>
</feature>
<dbReference type="Proteomes" id="UP000002506">
    <property type="component" value="Chromosome"/>
</dbReference>
<feature type="active site" description="Proton acceptor" evidence="6 7">
    <location>
        <position position="174"/>
    </location>
</feature>
<evidence type="ECO:0000256" key="8">
    <source>
        <dbReference type="PIRSR" id="PIRSR000102-2"/>
    </source>
</evidence>
<sequence length="308" mass="32012">MPKISVIGAGNVGATLAQRLIEKDFADVVMLDVVEGIPQGKALDISQSANVLGFSHTITGSNDYAETAGSEIVVITAGIARKPGMTREELLAINQKIMTDVVSNCLKYSPEATLVVVSNPVDTMTYLAWKLSGLPRKRVVGLSGVLDGGRLATFVARELGVKPSAVTPCVMGEHGGSMVVMPRFTLVNGKPLSELVSAEKADELAKRAVNGGAEIVAFLKTGSAFYAPSASVATMVEAIFTGSGKVMNCAAVLDGEYGLKNIVLGVPVKLGKGGIQEIITLPLDKMENASLLASAEVVKGQIAALSLK</sequence>
<dbReference type="PRINTS" id="PR00086">
    <property type="entry name" value="LLDHDRGNASE"/>
</dbReference>
<evidence type="ECO:0000256" key="1">
    <source>
        <dbReference type="ARBA" id="ARBA00006054"/>
    </source>
</evidence>
<dbReference type="PANTHER" id="PTHR43128">
    <property type="entry name" value="L-2-HYDROXYCARBOXYLATE DEHYDROGENASE (NAD(P)(+))"/>
    <property type="match status" value="1"/>
</dbReference>
<keyword evidence="4 6" id="KW-0520">NAD</keyword>
<comment type="function">
    <text evidence="6">Catalyzes the reversible oxidation of malate to oxaloacetate.</text>
</comment>
<evidence type="ECO:0000256" key="9">
    <source>
        <dbReference type="PIRSR" id="PIRSR000102-3"/>
    </source>
</evidence>
<dbReference type="eggNOG" id="COG0039">
    <property type="taxonomic scope" value="Bacteria"/>
</dbReference>
<proteinExistence type="inferred from homology"/>
<dbReference type="KEGG" id="dev:DhcVS_393"/>
<dbReference type="PANTHER" id="PTHR43128:SF16">
    <property type="entry name" value="L-LACTATE DEHYDROGENASE"/>
    <property type="match status" value="1"/>
</dbReference>
<organism evidence="12 13">
    <name type="scientific">Dehalococcoides mccartyi (strain VS)</name>
    <dbReference type="NCBI Taxonomy" id="311424"/>
    <lineage>
        <taxon>Bacteria</taxon>
        <taxon>Bacillati</taxon>
        <taxon>Chloroflexota</taxon>
        <taxon>Dehalococcoidia</taxon>
        <taxon>Dehalococcoidales</taxon>
        <taxon>Dehalococcoidaceae</taxon>
        <taxon>Dehalococcoides</taxon>
    </lineage>
</organism>
<dbReference type="NCBIfam" id="TIGR01763">
    <property type="entry name" value="MalateDH_bact"/>
    <property type="match status" value="1"/>
</dbReference>
<dbReference type="GO" id="GO:0004459">
    <property type="term" value="F:L-lactate dehydrogenase (NAD+) activity"/>
    <property type="evidence" value="ECO:0007669"/>
    <property type="project" value="UniProtKB-EC"/>
</dbReference>
<dbReference type="SUPFAM" id="SSF51735">
    <property type="entry name" value="NAD(P)-binding Rossmann-fold domains"/>
    <property type="match status" value="1"/>
</dbReference>
<feature type="binding site" evidence="6 9">
    <location>
        <position position="94"/>
    </location>
    <ligand>
        <name>NAD(+)</name>
        <dbReference type="ChEBI" id="CHEBI:57540"/>
    </ligand>
</feature>
<evidence type="ECO:0000259" key="10">
    <source>
        <dbReference type="Pfam" id="PF00056"/>
    </source>
</evidence>
<dbReference type="GO" id="GO:0030060">
    <property type="term" value="F:L-malate dehydrogenase (NAD+) activity"/>
    <property type="evidence" value="ECO:0007669"/>
    <property type="project" value="UniProtKB-UniRule"/>
</dbReference>
<dbReference type="InterPro" id="IPR036291">
    <property type="entry name" value="NAD(P)-bd_dom_sf"/>
</dbReference>
<dbReference type="Pfam" id="PF00056">
    <property type="entry name" value="Ldh_1_N"/>
    <property type="match status" value="1"/>
</dbReference>
<dbReference type="InterPro" id="IPR001236">
    <property type="entry name" value="Lactate/malate_DH_N"/>
</dbReference>
<feature type="domain" description="Lactate/malate dehydrogenase N-terminal" evidence="10">
    <location>
        <begin position="3"/>
        <end position="141"/>
    </location>
</feature>
<name>D2BGU9_DEHMV</name>
<dbReference type="EC" id="1.1.1.37" evidence="6"/>
<comment type="similarity">
    <text evidence="6">Belongs to the LDH/MDH superfamily. MDH type 3 family.</text>
</comment>
<feature type="binding site" evidence="6 9">
    <location>
        <position position="32"/>
    </location>
    <ligand>
        <name>NAD(+)</name>
        <dbReference type="ChEBI" id="CHEBI:57540"/>
    </ligand>
</feature>
<dbReference type="GO" id="GO:0006099">
    <property type="term" value="P:tricarboxylic acid cycle"/>
    <property type="evidence" value="ECO:0007669"/>
    <property type="project" value="UniProtKB-UniRule"/>
</dbReference>
<feature type="binding site" evidence="6 8">
    <location>
        <position position="87"/>
    </location>
    <ligand>
        <name>substrate</name>
    </ligand>
</feature>
<dbReference type="OrthoDB" id="9802969at2"/>
<gene>
    <name evidence="6 12" type="primary">mdh</name>
    <name evidence="12" type="ordered locus">DhcVS_393</name>
</gene>
<dbReference type="GO" id="GO:0006089">
    <property type="term" value="P:lactate metabolic process"/>
    <property type="evidence" value="ECO:0007669"/>
    <property type="project" value="TreeGrafter"/>
</dbReference>
<dbReference type="HOGENOM" id="CLU_045401_2_1_0"/>
<protein>
    <recommendedName>
        <fullName evidence="6">Malate dehydrogenase</fullName>
        <ecNumber evidence="6">1.1.1.37</ecNumber>
    </recommendedName>
</protein>
<evidence type="ECO:0000313" key="13">
    <source>
        <dbReference type="Proteomes" id="UP000002506"/>
    </source>
</evidence>
<dbReference type="HAMAP" id="MF_00487">
    <property type="entry name" value="Malate_dehydrog_3"/>
    <property type="match status" value="1"/>
</dbReference>
<dbReference type="Gene3D" id="3.90.110.10">
    <property type="entry name" value="Lactate dehydrogenase/glycoside hydrolase, family 4, C-terminal"/>
    <property type="match status" value="1"/>
</dbReference>
<evidence type="ECO:0000256" key="7">
    <source>
        <dbReference type="PIRSR" id="PIRSR000102-1"/>
    </source>
</evidence>
<comment type="similarity">
    <text evidence="1">Belongs to the LDH/MDH superfamily. LDH family.</text>
</comment>
<feature type="binding site" evidence="6 8">
    <location>
        <position position="150"/>
    </location>
    <ligand>
        <name>substrate</name>
    </ligand>
</feature>
<dbReference type="InterPro" id="IPR015955">
    <property type="entry name" value="Lactate_DH/Glyco_Ohase_4_C"/>
</dbReference>
<dbReference type="NCBIfam" id="NF004863">
    <property type="entry name" value="PRK06223.1"/>
    <property type="match status" value="1"/>
</dbReference>
<reference evidence="12 13" key="1">
    <citation type="journal article" date="2009" name="PLoS Genet.">
        <title>Localized plasticity in the streamlined genomes of vinyl chloride respiring Dehalococcoides.</title>
        <authorList>
            <person name="McMurdie P.J."/>
            <person name="Behrens S.F."/>
            <person name="Muller J.A."/>
            <person name="Goke J."/>
            <person name="Ritalahti K.M."/>
            <person name="Wagner R."/>
            <person name="Goltsman E."/>
            <person name="Lapidus A."/>
            <person name="Holmes S."/>
            <person name="Loffler F.E."/>
            <person name="Spormann A.M."/>
        </authorList>
    </citation>
    <scope>NUCLEOTIDE SEQUENCE [LARGE SCALE GENOMIC DNA]</scope>
    <source>
        <strain evidence="12 13">VS</strain>
    </source>
</reference>
<dbReference type="RefSeq" id="WP_012881722.1">
    <property type="nucleotide sequence ID" value="NC_013552.1"/>
</dbReference>
<keyword evidence="3 6" id="KW-0560">Oxidoreductase</keyword>
<accession>D2BGU9</accession>
<feature type="domain" description="Lactate/malate dehydrogenase C-terminal" evidence="11">
    <location>
        <begin position="146"/>
        <end position="303"/>
    </location>
</feature>
<comment type="catalytic activity">
    <reaction evidence="5">
        <text>(S)-lactate + NAD(+) = pyruvate + NADH + H(+)</text>
        <dbReference type="Rhea" id="RHEA:23444"/>
        <dbReference type="ChEBI" id="CHEBI:15361"/>
        <dbReference type="ChEBI" id="CHEBI:15378"/>
        <dbReference type="ChEBI" id="CHEBI:16651"/>
        <dbReference type="ChEBI" id="CHEBI:57540"/>
        <dbReference type="ChEBI" id="CHEBI:57945"/>
        <dbReference type="EC" id="1.1.1.27"/>
    </reaction>
</comment>
<evidence type="ECO:0000256" key="3">
    <source>
        <dbReference type="ARBA" id="ARBA00023002"/>
    </source>
</evidence>
<dbReference type="FunFam" id="3.40.50.720:FF:000018">
    <property type="entry name" value="Malate dehydrogenase"/>
    <property type="match status" value="1"/>
</dbReference>
<evidence type="ECO:0000256" key="5">
    <source>
        <dbReference type="ARBA" id="ARBA00049258"/>
    </source>
</evidence>
<dbReference type="Gene3D" id="3.40.50.720">
    <property type="entry name" value="NAD(P)-binding Rossmann-like Domain"/>
    <property type="match status" value="1"/>
</dbReference>
<evidence type="ECO:0000256" key="6">
    <source>
        <dbReference type="HAMAP-Rule" id="MF_00487"/>
    </source>
</evidence>
<dbReference type="InterPro" id="IPR001557">
    <property type="entry name" value="L-lactate/malate_DH"/>
</dbReference>
<feature type="binding site" evidence="6 8">
    <location>
        <position position="81"/>
    </location>
    <ligand>
        <name>substrate</name>
    </ligand>
</feature>
<dbReference type="CDD" id="cd01339">
    <property type="entry name" value="LDH-like_MDH"/>
    <property type="match status" value="1"/>
</dbReference>
<comment type="catalytic activity">
    <reaction evidence="6">
        <text>(S)-malate + NAD(+) = oxaloacetate + NADH + H(+)</text>
        <dbReference type="Rhea" id="RHEA:21432"/>
        <dbReference type="ChEBI" id="CHEBI:15378"/>
        <dbReference type="ChEBI" id="CHEBI:15589"/>
        <dbReference type="ChEBI" id="CHEBI:16452"/>
        <dbReference type="ChEBI" id="CHEBI:57540"/>
        <dbReference type="ChEBI" id="CHEBI:57945"/>
        <dbReference type="EC" id="1.1.1.37"/>
    </reaction>
</comment>
<evidence type="ECO:0000259" key="11">
    <source>
        <dbReference type="Pfam" id="PF02866"/>
    </source>
</evidence>
<feature type="binding site" evidence="6 8">
    <location>
        <position position="119"/>
    </location>
    <ligand>
        <name>substrate</name>
    </ligand>
</feature>
<evidence type="ECO:0000256" key="4">
    <source>
        <dbReference type="ARBA" id="ARBA00023027"/>
    </source>
</evidence>